<proteinExistence type="predicted"/>
<evidence type="ECO:0000313" key="3">
    <source>
        <dbReference type="Proteomes" id="UP000518752"/>
    </source>
</evidence>
<evidence type="ECO:0000313" key="2">
    <source>
        <dbReference type="EMBL" id="KAF5390699.1"/>
    </source>
</evidence>
<protein>
    <submittedName>
        <fullName evidence="2">Uncharacterized protein</fullName>
    </submittedName>
</protein>
<feature type="signal peptide" evidence="1">
    <location>
        <begin position="1"/>
        <end position="17"/>
    </location>
</feature>
<gene>
    <name evidence="2" type="ORF">D9757_002570</name>
</gene>
<dbReference type="OrthoDB" id="3025387at2759"/>
<name>A0A8H5ME95_9AGAR</name>
<feature type="chain" id="PRO_5034998363" evidence="1">
    <location>
        <begin position="18"/>
        <end position="78"/>
    </location>
</feature>
<keyword evidence="3" id="KW-1185">Reference proteome</keyword>
<dbReference type="Proteomes" id="UP000518752">
    <property type="component" value="Unassembled WGS sequence"/>
</dbReference>
<sequence length="78" mass="8249">MKFSLAIISLLVAVASARSRKQRDDGGSVVAQTTATATDAPLTLTATKVFHTVMDEPPYMTAVTMTTVWTQFPASSSA</sequence>
<evidence type="ECO:0000256" key="1">
    <source>
        <dbReference type="SAM" id="SignalP"/>
    </source>
</evidence>
<reference evidence="2 3" key="1">
    <citation type="journal article" date="2020" name="ISME J.">
        <title>Uncovering the hidden diversity of litter-decomposition mechanisms in mushroom-forming fungi.</title>
        <authorList>
            <person name="Floudas D."/>
            <person name="Bentzer J."/>
            <person name="Ahren D."/>
            <person name="Johansson T."/>
            <person name="Persson P."/>
            <person name="Tunlid A."/>
        </authorList>
    </citation>
    <scope>NUCLEOTIDE SEQUENCE [LARGE SCALE GENOMIC DNA]</scope>
    <source>
        <strain evidence="2 3">CBS 406.79</strain>
    </source>
</reference>
<dbReference type="AlphaFoldDB" id="A0A8H5ME95"/>
<keyword evidence="1" id="KW-0732">Signal</keyword>
<dbReference type="EMBL" id="JAACJN010000014">
    <property type="protein sequence ID" value="KAF5390699.1"/>
    <property type="molecule type" value="Genomic_DNA"/>
</dbReference>
<accession>A0A8H5ME95</accession>
<comment type="caution">
    <text evidence="2">The sequence shown here is derived from an EMBL/GenBank/DDBJ whole genome shotgun (WGS) entry which is preliminary data.</text>
</comment>
<organism evidence="2 3">
    <name type="scientific">Collybiopsis confluens</name>
    <dbReference type="NCBI Taxonomy" id="2823264"/>
    <lineage>
        <taxon>Eukaryota</taxon>
        <taxon>Fungi</taxon>
        <taxon>Dikarya</taxon>
        <taxon>Basidiomycota</taxon>
        <taxon>Agaricomycotina</taxon>
        <taxon>Agaricomycetes</taxon>
        <taxon>Agaricomycetidae</taxon>
        <taxon>Agaricales</taxon>
        <taxon>Marasmiineae</taxon>
        <taxon>Omphalotaceae</taxon>
        <taxon>Collybiopsis</taxon>
    </lineage>
</organism>